<dbReference type="SUPFAM" id="SSF158682">
    <property type="entry name" value="TerB-like"/>
    <property type="match status" value="1"/>
</dbReference>
<protein>
    <submittedName>
        <fullName evidence="1">Putative tellurite resistance protein B-like protein</fullName>
    </submittedName>
</protein>
<dbReference type="Gene3D" id="1.10.3680.10">
    <property type="entry name" value="TerB-like"/>
    <property type="match status" value="1"/>
</dbReference>
<gene>
    <name evidence="1" type="ORF">FHS57_004826</name>
</gene>
<comment type="caution">
    <text evidence="1">The sequence shown here is derived from an EMBL/GenBank/DDBJ whole genome shotgun (WGS) entry which is preliminary data.</text>
</comment>
<evidence type="ECO:0000313" key="2">
    <source>
        <dbReference type="Proteomes" id="UP000541352"/>
    </source>
</evidence>
<proteinExistence type="predicted"/>
<keyword evidence="2" id="KW-1185">Reference proteome</keyword>
<accession>A0A7W5ZRN4</accession>
<dbReference type="InterPro" id="IPR029024">
    <property type="entry name" value="TerB-like"/>
</dbReference>
<reference evidence="1 2" key="1">
    <citation type="submission" date="2020-08" db="EMBL/GenBank/DDBJ databases">
        <title>Genomic Encyclopedia of Type Strains, Phase IV (KMG-IV): sequencing the most valuable type-strain genomes for metagenomic binning, comparative biology and taxonomic classification.</title>
        <authorList>
            <person name="Goeker M."/>
        </authorList>
    </citation>
    <scope>NUCLEOTIDE SEQUENCE [LARGE SCALE GENOMIC DNA]</scope>
    <source>
        <strain evidence="1 2">DSM 17976</strain>
    </source>
</reference>
<name>A0A7W5ZRN4_9BACT</name>
<dbReference type="RefSeq" id="WP_183978015.1">
    <property type="nucleotide sequence ID" value="NZ_JACIBY010000012.1"/>
</dbReference>
<dbReference type="EMBL" id="JACIBY010000012">
    <property type="protein sequence ID" value="MBB3840806.1"/>
    <property type="molecule type" value="Genomic_DNA"/>
</dbReference>
<organism evidence="1 2">
    <name type="scientific">Runella defluvii</name>
    <dbReference type="NCBI Taxonomy" id="370973"/>
    <lineage>
        <taxon>Bacteria</taxon>
        <taxon>Pseudomonadati</taxon>
        <taxon>Bacteroidota</taxon>
        <taxon>Cytophagia</taxon>
        <taxon>Cytophagales</taxon>
        <taxon>Spirosomataceae</taxon>
        <taxon>Runella</taxon>
    </lineage>
</organism>
<dbReference type="Proteomes" id="UP000541352">
    <property type="component" value="Unassembled WGS sequence"/>
</dbReference>
<evidence type="ECO:0000313" key="1">
    <source>
        <dbReference type="EMBL" id="MBB3840806.1"/>
    </source>
</evidence>
<dbReference type="AlphaFoldDB" id="A0A7W5ZRN4"/>
<sequence>MEALSPLLYSGLGSIIYALIKFDGRMQSEESLNARLILLDQGPLGVQAIHSFQLCEHYRKSVEEAYHSAMNCFVSHKKELNHEVKQYFIGVMKKIVKSDNRVTRKEVEFLKKFREDLHNI</sequence>